<evidence type="ECO:0000313" key="8">
    <source>
        <dbReference type="Proteomes" id="UP000677054"/>
    </source>
</evidence>
<comment type="similarity">
    <text evidence="2">Belongs to the TUBGCP family.</text>
</comment>
<gene>
    <name evidence="7" type="ORF">DSTB1V02_LOCUS14540</name>
</gene>
<feature type="non-terminal residue" evidence="7">
    <location>
        <position position="215"/>
    </location>
</feature>
<evidence type="ECO:0000313" key="7">
    <source>
        <dbReference type="EMBL" id="CAD7254794.1"/>
    </source>
</evidence>
<name>A0A7R9AIE2_9CRUS</name>
<keyword evidence="4" id="KW-0493">Microtubule</keyword>
<keyword evidence="8" id="KW-1185">Reference proteome</keyword>
<reference evidence="7" key="1">
    <citation type="submission" date="2020-11" db="EMBL/GenBank/DDBJ databases">
        <authorList>
            <person name="Tran Van P."/>
        </authorList>
    </citation>
    <scope>NUCLEOTIDE SEQUENCE</scope>
</reference>
<dbReference type="GO" id="GO:0007020">
    <property type="term" value="P:microtubule nucleation"/>
    <property type="evidence" value="ECO:0007669"/>
    <property type="project" value="InterPro"/>
</dbReference>
<dbReference type="GO" id="GO:0051321">
    <property type="term" value="P:meiotic cell cycle"/>
    <property type="evidence" value="ECO:0007669"/>
    <property type="project" value="TreeGrafter"/>
</dbReference>
<keyword evidence="3" id="KW-0963">Cytoplasm</keyword>
<dbReference type="OrthoDB" id="5860513at2759"/>
<dbReference type="InterPro" id="IPR040457">
    <property type="entry name" value="GCP_C"/>
</dbReference>
<evidence type="ECO:0000256" key="2">
    <source>
        <dbReference type="ARBA" id="ARBA00010337"/>
    </source>
</evidence>
<dbReference type="PANTHER" id="PTHR19302:SF14">
    <property type="entry name" value="GAMMA-TUBULIN COMPLEX COMPONENT 3"/>
    <property type="match status" value="1"/>
</dbReference>
<evidence type="ECO:0000256" key="5">
    <source>
        <dbReference type="ARBA" id="ARBA00023212"/>
    </source>
</evidence>
<dbReference type="GO" id="GO:0043015">
    <property type="term" value="F:gamma-tubulin binding"/>
    <property type="evidence" value="ECO:0007669"/>
    <property type="project" value="InterPro"/>
</dbReference>
<dbReference type="Gene3D" id="1.20.120.1900">
    <property type="entry name" value="Gamma-tubulin complex, C-terminal domain"/>
    <property type="match status" value="1"/>
</dbReference>
<dbReference type="PANTHER" id="PTHR19302">
    <property type="entry name" value="GAMMA TUBULIN COMPLEX PROTEIN"/>
    <property type="match status" value="1"/>
</dbReference>
<evidence type="ECO:0000259" key="6">
    <source>
        <dbReference type="Pfam" id="PF04130"/>
    </source>
</evidence>
<dbReference type="GO" id="GO:0000922">
    <property type="term" value="C:spindle pole"/>
    <property type="evidence" value="ECO:0007669"/>
    <property type="project" value="InterPro"/>
</dbReference>
<evidence type="ECO:0000256" key="1">
    <source>
        <dbReference type="ARBA" id="ARBA00004245"/>
    </source>
</evidence>
<dbReference type="GO" id="GO:0000930">
    <property type="term" value="C:gamma-tubulin complex"/>
    <property type="evidence" value="ECO:0007669"/>
    <property type="project" value="TreeGrafter"/>
</dbReference>
<comment type="subcellular location">
    <subcellularLocation>
        <location evidence="1">Cytoplasm</location>
        <location evidence="1">Cytoskeleton</location>
    </subcellularLocation>
</comment>
<dbReference type="GO" id="GO:0051011">
    <property type="term" value="F:microtubule minus-end binding"/>
    <property type="evidence" value="ECO:0007669"/>
    <property type="project" value="TreeGrafter"/>
</dbReference>
<dbReference type="GO" id="GO:0005874">
    <property type="term" value="C:microtubule"/>
    <property type="evidence" value="ECO:0007669"/>
    <property type="project" value="UniProtKB-KW"/>
</dbReference>
<dbReference type="EMBL" id="LR912280">
    <property type="protein sequence ID" value="CAD7254794.1"/>
    <property type="molecule type" value="Genomic_DNA"/>
</dbReference>
<dbReference type="Proteomes" id="UP000677054">
    <property type="component" value="Unassembled WGS sequence"/>
</dbReference>
<dbReference type="GO" id="GO:0031122">
    <property type="term" value="P:cytoplasmic microtubule organization"/>
    <property type="evidence" value="ECO:0007669"/>
    <property type="project" value="TreeGrafter"/>
</dbReference>
<dbReference type="EMBL" id="CAJPEV010012762">
    <property type="protein sequence ID" value="CAG0906577.1"/>
    <property type="molecule type" value="Genomic_DNA"/>
</dbReference>
<accession>A0A7R9AIE2</accession>
<dbReference type="Pfam" id="PF04130">
    <property type="entry name" value="GCP_C_terminal"/>
    <property type="match status" value="1"/>
</dbReference>
<dbReference type="GO" id="GO:0000278">
    <property type="term" value="P:mitotic cell cycle"/>
    <property type="evidence" value="ECO:0007669"/>
    <property type="project" value="TreeGrafter"/>
</dbReference>
<evidence type="ECO:0000256" key="4">
    <source>
        <dbReference type="ARBA" id="ARBA00022701"/>
    </source>
</evidence>
<dbReference type="AlphaFoldDB" id="A0A7R9AIE2"/>
<protein>
    <recommendedName>
        <fullName evidence="6">Gamma tubulin complex component C-terminal domain-containing protein</fullName>
    </recommendedName>
</protein>
<keyword evidence="5" id="KW-0206">Cytoskeleton</keyword>
<proteinExistence type="inferred from homology"/>
<dbReference type="FunFam" id="1.20.120.1900:FF:000037">
    <property type="entry name" value="Gamma-tubulin complex component"/>
    <property type="match status" value="1"/>
</dbReference>
<feature type="domain" description="Gamma tubulin complex component C-terminal" evidence="6">
    <location>
        <begin position="46"/>
        <end position="214"/>
    </location>
</feature>
<dbReference type="InterPro" id="IPR042241">
    <property type="entry name" value="GCP_C_sf"/>
</dbReference>
<sequence length="215" mass="24578">MVGTFSPVKELFLDTDGESSLRTLVSMTCKETSSRVLHVLMEKYKLLEHLTALRRYLLLGQGDFIRHLMDLLEPELSVAGTELLPYSLPSILDAAVRVTTAQFESPQVLQRLSTRIIQPMPGDIGWDVFSLSYDLDGPLAAVVTPDVHLQYQQLFCTLWRAKRMDRALTRMTQELLRAHRQLAAFPELGEVFHQLHMLTAHMAHFSTQLNYYLSF</sequence>
<organism evidence="7">
    <name type="scientific">Darwinula stevensoni</name>
    <dbReference type="NCBI Taxonomy" id="69355"/>
    <lineage>
        <taxon>Eukaryota</taxon>
        <taxon>Metazoa</taxon>
        <taxon>Ecdysozoa</taxon>
        <taxon>Arthropoda</taxon>
        <taxon>Crustacea</taxon>
        <taxon>Oligostraca</taxon>
        <taxon>Ostracoda</taxon>
        <taxon>Podocopa</taxon>
        <taxon>Podocopida</taxon>
        <taxon>Darwinulocopina</taxon>
        <taxon>Darwinuloidea</taxon>
        <taxon>Darwinulidae</taxon>
        <taxon>Darwinula</taxon>
    </lineage>
</organism>
<evidence type="ECO:0000256" key="3">
    <source>
        <dbReference type="ARBA" id="ARBA00022490"/>
    </source>
</evidence>
<dbReference type="GO" id="GO:0051225">
    <property type="term" value="P:spindle assembly"/>
    <property type="evidence" value="ECO:0007669"/>
    <property type="project" value="TreeGrafter"/>
</dbReference>
<dbReference type="InterPro" id="IPR007259">
    <property type="entry name" value="GCP"/>
</dbReference>